<proteinExistence type="inferred from homology"/>
<evidence type="ECO:0000256" key="2">
    <source>
        <dbReference type="ARBA" id="ARBA00040363"/>
    </source>
</evidence>
<dbReference type="AlphaFoldDB" id="A0A0U3H3C5"/>
<dbReference type="InterPro" id="IPR002938">
    <property type="entry name" value="FAD-bd"/>
</dbReference>
<dbReference type="Gene3D" id="3.30.9.100">
    <property type="match status" value="1"/>
</dbReference>
<dbReference type="Gene3D" id="3.50.50.60">
    <property type="entry name" value="FAD/NAD(P)-binding domain"/>
    <property type="match status" value="1"/>
</dbReference>
<organism evidence="4 5">
    <name type="scientific">Pseudoalteromonas rubra</name>
    <dbReference type="NCBI Taxonomy" id="43658"/>
    <lineage>
        <taxon>Bacteria</taxon>
        <taxon>Pseudomonadati</taxon>
        <taxon>Pseudomonadota</taxon>
        <taxon>Gammaproteobacteria</taxon>
        <taxon>Alteromonadales</taxon>
        <taxon>Pseudoalteromonadaceae</taxon>
        <taxon>Pseudoalteromonas</taxon>
    </lineage>
</organism>
<evidence type="ECO:0000313" key="4">
    <source>
        <dbReference type="EMBL" id="ALU45811.1"/>
    </source>
</evidence>
<dbReference type="PRINTS" id="PR00420">
    <property type="entry name" value="RNGMNOXGNASE"/>
</dbReference>
<dbReference type="PANTHER" id="PTHR42685:SF22">
    <property type="entry name" value="CONDITIONED MEDIUM FACTOR RECEPTOR 1"/>
    <property type="match status" value="1"/>
</dbReference>
<dbReference type="KEGG" id="prr:AT705_23065"/>
<name>A0A0U3H3C5_9GAMM</name>
<dbReference type="GO" id="GO:0071949">
    <property type="term" value="F:FAD binding"/>
    <property type="evidence" value="ECO:0007669"/>
    <property type="project" value="InterPro"/>
</dbReference>
<dbReference type="EMBL" id="CP013612">
    <property type="protein sequence ID" value="ALU45811.1"/>
    <property type="molecule type" value="Genomic_DNA"/>
</dbReference>
<evidence type="ECO:0000256" key="1">
    <source>
        <dbReference type="ARBA" id="ARBA00038079"/>
    </source>
</evidence>
<dbReference type="InterPro" id="IPR050407">
    <property type="entry name" value="Geranylgeranyl_reductase"/>
</dbReference>
<reference evidence="4 5" key="1">
    <citation type="submission" date="2015-12" db="EMBL/GenBank/DDBJ databases">
        <title>Complete genome sequence of Pseudoalteromonas rubra SCSIO 6842, harboring a conjugative plasmid.</title>
        <authorList>
            <person name="Li B."/>
            <person name="Wang X."/>
        </authorList>
    </citation>
    <scope>NUCLEOTIDE SEQUENCE [LARGE SCALE GENOMIC DNA]</scope>
    <source>
        <strain evidence="4 5">SCSIO 6842</strain>
    </source>
</reference>
<dbReference type="RefSeq" id="WP_058798664.1">
    <property type="nucleotide sequence ID" value="NZ_CP013612.1"/>
</dbReference>
<dbReference type="SUPFAM" id="SSF51905">
    <property type="entry name" value="FAD/NAD(P)-binding domain"/>
    <property type="match status" value="1"/>
</dbReference>
<comment type="similarity">
    <text evidence="1">Belongs to the CbrA family.</text>
</comment>
<evidence type="ECO:0000313" key="5">
    <source>
        <dbReference type="Proteomes" id="UP000069015"/>
    </source>
</evidence>
<dbReference type="PANTHER" id="PTHR42685">
    <property type="entry name" value="GERANYLGERANYL DIPHOSPHATE REDUCTASE"/>
    <property type="match status" value="1"/>
</dbReference>
<dbReference type="InterPro" id="IPR036188">
    <property type="entry name" value="FAD/NAD-bd_sf"/>
</dbReference>
<sequence>MKHKCKNKYDVIIVGSGPVGSAAAILYAEQGLSVGLIEKSKDINSYKPVCTHFLQGVATPILKKLNVVDEIEKSGAIKNFIQLWTKWGWIKPDPAVSAEHHGYNVRRKTLDPILRKRAAAHENVTLLQGYKMTALIFSDPKKVIGVEADDLEGGEKHKLFANLIVGADGRNSIVAKKINASYEKRKNNRTFYVSYYKDLKLTSGLISQLWFWGKHVAYAFPCDGDLTLLCIGLHDEQLSEFKKDYKSNFHNFFKELPDGPDMDSADRVANITVGPNMDTQRAVHQIEGVALIGDAMLSIDPYAGTGVAFGLLSADWLVEKTCHSLLENDPIALLNSVRDYENIHKKKLKEHEFIISSYSSGREFNYIFPPERAVLSSAVYDQKVANKLDLFLNREVNLSDLITFSFLARLVRAQFLRAFKT</sequence>
<dbReference type="Pfam" id="PF01494">
    <property type="entry name" value="FAD_binding_3"/>
    <property type="match status" value="1"/>
</dbReference>
<accession>A0A0U3H3C5</accession>
<protein>
    <recommendedName>
        <fullName evidence="2">Protein CbrA</fullName>
    </recommendedName>
</protein>
<feature type="domain" description="FAD-binding" evidence="3">
    <location>
        <begin position="8"/>
        <end position="200"/>
    </location>
</feature>
<evidence type="ECO:0000259" key="3">
    <source>
        <dbReference type="Pfam" id="PF01494"/>
    </source>
</evidence>
<dbReference type="Proteomes" id="UP000069015">
    <property type="component" value="Chromosome 2"/>
</dbReference>
<gene>
    <name evidence="4" type="ORF">AT705_23065</name>
</gene>